<keyword evidence="2" id="KW-0472">Membrane</keyword>
<dbReference type="KEGG" id="mflg:ABS361_19780"/>
<dbReference type="Pfam" id="PF03929">
    <property type="entry name" value="PepSY_TM"/>
    <property type="match status" value="1"/>
</dbReference>
<gene>
    <name evidence="3" type="ORF">ABS361_19780</name>
</gene>
<dbReference type="InterPro" id="IPR005625">
    <property type="entry name" value="PepSY-ass_TM"/>
</dbReference>
<reference evidence="3" key="1">
    <citation type="submission" date="2024-06" db="EMBL/GenBank/DDBJ databases">
        <title>Methylostella associata gen. nov., sp. nov., a novel Ancalomicrobiaceae-affiliated facultatively methylotrophic bacteria that feed on methanotrophs of the genus Methylococcus.</title>
        <authorList>
            <person name="Saltykova V."/>
            <person name="Danilova O.V."/>
            <person name="Oshkin I.Y."/>
            <person name="Belova S.E."/>
            <person name="Pimenov N.V."/>
            <person name="Dedysh S.N."/>
        </authorList>
    </citation>
    <scope>NUCLEOTIDE SEQUENCE</scope>
    <source>
        <strain evidence="3">S20</strain>
    </source>
</reference>
<evidence type="ECO:0000256" key="2">
    <source>
        <dbReference type="SAM" id="Phobius"/>
    </source>
</evidence>
<dbReference type="AlphaFoldDB" id="A0AAU7XC46"/>
<name>A0AAU7XC46_9HYPH</name>
<feature type="region of interest" description="Disordered" evidence="1">
    <location>
        <begin position="118"/>
        <end position="161"/>
    </location>
</feature>
<protein>
    <submittedName>
        <fullName evidence="3">PepSY-associated TM helix domain-containing protein</fullName>
    </submittedName>
</protein>
<keyword evidence="2" id="KW-0812">Transmembrane</keyword>
<keyword evidence="2" id="KW-1133">Transmembrane helix</keyword>
<dbReference type="RefSeq" id="WP_407049341.1">
    <property type="nucleotide sequence ID" value="NZ_CP158568.1"/>
</dbReference>
<evidence type="ECO:0000313" key="3">
    <source>
        <dbReference type="EMBL" id="XBY44249.1"/>
    </source>
</evidence>
<dbReference type="EMBL" id="CP158568">
    <property type="protein sequence ID" value="XBY44249.1"/>
    <property type="molecule type" value="Genomic_DNA"/>
</dbReference>
<sequence length="161" mass="17425">MATPRGGDRRPRHRAGLGPYTVSETTRWLTNLHRSFLVGDAGRVAAGLGALAMLALSVSGLVLLARSLGGWRALARPIRGSALRRWHGELGRLAAAGLVLSSLTGLWMSADRFGLLPESECGPRRDPDRRPGHAGRRARRIGRDRQHGSAQPELSRQGRSD</sequence>
<feature type="compositionally biased region" description="Basic and acidic residues" evidence="1">
    <location>
        <begin position="121"/>
        <end position="131"/>
    </location>
</feature>
<feature type="transmembrane region" description="Helical" evidence="2">
    <location>
        <begin position="44"/>
        <end position="69"/>
    </location>
</feature>
<organism evidence="3">
    <name type="scientific">Methyloraptor flagellatus</name>
    <dbReference type="NCBI Taxonomy" id="3162530"/>
    <lineage>
        <taxon>Bacteria</taxon>
        <taxon>Pseudomonadati</taxon>
        <taxon>Pseudomonadota</taxon>
        <taxon>Alphaproteobacteria</taxon>
        <taxon>Hyphomicrobiales</taxon>
        <taxon>Ancalomicrobiaceae</taxon>
        <taxon>Methyloraptor</taxon>
    </lineage>
</organism>
<accession>A0AAU7XC46</accession>
<evidence type="ECO:0000256" key="1">
    <source>
        <dbReference type="SAM" id="MobiDB-lite"/>
    </source>
</evidence>
<proteinExistence type="predicted"/>